<feature type="compositionally biased region" description="Basic and acidic residues" evidence="1">
    <location>
        <begin position="219"/>
        <end position="242"/>
    </location>
</feature>
<evidence type="ECO:0000256" key="1">
    <source>
        <dbReference type="SAM" id="MobiDB-lite"/>
    </source>
</evidence>
<protein>
    <submittedName>
        <fullName evidence="2">Uncharacterized protein</fullName>
    </submittedName>
</protein>
<feature type="region of interest" description="Disordered" evidence="1">
    <location>
        <begin position="119"/>
        <end position="164"/>
    </location>
</feature>
<evidence type="ECO:0000313" key="2">
    <source>
        <dbReference type="EMBL" id="OEJ89585.1"/>
    </source>
</evidence>
<keyword evidence="3" id="KW-1185">Reference proteome</keyword>
<proteinExistence type="predicted"/>
<reference evidence="3" key="1">
    <citation type="journal article" date="2016" name="Genome Announc.">
        <title>Genome sequences of three species of Hanseniaspora isolated from spontaneous wine fermentations.</title>
        <authorList>
            <person name="Sternes P.R."/>
            <person name="Lee D."/>
            <person name="Kutyna D.R."/>
            <person name="Borneman A.R."/>
        </authorList>
    </citation>
    <scope>NUCLEOTIDE SEQUENCE [LARGE SCALE GENOMIC DNA]</scope>
    <source>
        <strain evidence="3">AWRI3578</strain>
    </source>
</reference>
<feature type="compositionally biased region" description="Basic and acidic residues" evidence="1">
    <location>
        <begin position="155"/>
        <end position="164"/>
    </location>
</feature>
<dbReference type="Proteomes" id="UP000095605">
    <property type="component" value="Unassembled WGS sequence"/>
</dbReference>
<comment type="caution">
    <text evidence="2">The sequence shown here is derived from an EMBL/GenBank/DDBJ whole genome shotgun (WGS) entry which is preliminary data.</text>
</comment>
<dbReference type="AlphaFoldDB" id="A0A1E5RRR3"/>
<organism evidence="2 3">
    <name type="scientific">Hanseniaspora opuntiae</name>
    <dbReference type="NCBI Taxonomy" id="211096"/>
    <lineage>
        <taxon>Eukaryota</taxon>
        <taxon>Fungi</taxon>
        <taxon>Dikarya</taxon>
        <taxon>Ascomycota</taxon>
        <taxon>Saccharomycotina</taxon>
        <taxon>Saccharomycetes</taxon>
        <taxon>Saccharomycodales</taxon>
        <taxon>Saccharomycodaceae</taxon>
        <taxon>Hanseniaspora</taxon>
    </lineage>
</organism>
<accession>A0A1E5RRR3</accession>
<sequence length="284" mass="32028">MVASILNNSHPSLVGLSVRNYETDGHDLSPQTSAKETATHAFLESKNKIPSTQNIRNSKQQEDSYYYTKVADLEATGCLMDEYDAANINLNPIENHDQENEHKRLEMLRKQKLRLEGKPSEQFTLSPTHSNSLISSTDPITDDILTPYASKSKSKPSENSDGHKELIKNSLGEDIDIQRKNSFPHLARGDSYQKTQGVEDRISRPLVQRAGTSEYLKELNRSRSQERELINSDAEGLSHSERNGPYYSIPKEDINAAIGSYAYEPSKRITSKIQEEDEDIIMAE</sequence>
<evidence type="ECO:0000313" key="3">
    <source>
        <dbReference type="Proteomes" id="UP000095605"/>
    </source>
</evidence>
<gene>
    <name evidence="2" type="ORF">AWRI3578_g1365</name>
</gene>
<dbReference type="OrthoDB" id="4068767at2759"/>
<name>A0A1E5RRR3_9ASCO</name>
<feature type="region of interest" description="Disordered" evidence="1">
    <location>
        <begin position="219"/>
        <end position="249"/>
    </location>
</feature>
<dbReference type="EMBL" id="LPNL01000003">
    <property type="protein sequence ID" value="OEJ89585.1"/>
    <property type="molecule type" value="Genomic_DNA"/>
</dbReference>
<feature type="compositionally biased region" description="Polar residues" evidence="1">
    <location>
        <begin position="121"/>
        <end position="139"/>
    </location>
</feature>